<dbReference type="InterPro" id="IPR039391">
    <property type="entry name" value="Phytocyanin-like"/>
</dbReference>
<evidence type="ECO:0000256" key="2">
    <source>
        <dbReference type="ARBA" id="ARBA00023008"/>
    </source>
</evidence>
<dbReference type="Proteomes" id="UP000701853">
    <property type="component" value="Chromosome 6"/>
</dbReference>
<reference evidence="4 5" key="1">
    <citation type="journal article" date="2021" name="bioRxiv">
        <title>The Gossypium anomalum genome as a resource for cotton improvement and evolutionary analysis of hybrid incompatibility.</title>
        <authorList>
            <person name="Grover C.E."/>
            <person name="Yuan D."/>
            <person name="Arick M.A."/>
            <person name="Miller E.R."/>
            <person name="Hu G."/>
            <person name="Peterson D.G."/>
            <person name="Wendel J.F."/>
            <person name="Udall J.A."/>
        </authorList>
    </citation>
    <scope>NUCLEOTIDE SEQUENCE [LARGE SCALE GENOMIC DNA]</scope>
    <source>
        <strain evidence="4">JFW-Udall</strain>
        <tissue evidence="4">Leaf</tissue>
    </source>
</reference>
<organism evidence="4 5">
    <name type="scientific">Gossypium anomalum</name>
    <dbReference type="NCBI Taxonomy" id="47600"/>
    <lineage>
        <taxon>Eukaryota</taxon>
        <taxon>Viridiplantae</taxon>
        <taxon>Streptophyta</taxon>
        <taxon>Embryophyta</taxon>
        <taxon>Tracheophyta</taxon>
        <taxon>Spermatophyta</taxon>
        <taxon>Magnoliopsida</taxon>
        <taxon>eudicotyledons</taxon>
        <taxon>Gunneridae</taxon>
        <taxon>Pentapetalae</taxon>
        <taxon>rosids</taxon>
        <taxon>malvids</taxon>
        <taxon>Malvales</taxon>
        <taxon>Malvaceae</taxon>
        <taxon>Malvoideae</taxon>
        <taxon>Gossypium</taxon>
    </lineage>
</organism>
<evidence type="ECO:0000313" key="4">
    <source>
        <dbReference type="EMBL" id="KAG8491346.1"/>
    </source>
</evidence>
<dbReference type="PANTHER" id="PTHR33021">
    <property type="entry name" value="BLUE COPPER PROTEIN"/>
    <property type="match status" value="1"/>
</dbReference>
<dbReference type="InterPro" id="IPR028871">
    <property type="entry name" value="BlueCu_1_BS"/>
</dbReference>
<accession>A0A8J6D1D2</accession>
<dbReference type="InterPro" id="IPR003245">
    <property type="entry name" value="Phytocyanin_dom"/>
</dbReference>
<keyword evidence="1" id="KW-0479">Metal-binding</keyword>
<evidence type="ECO:0000256" key="1">
    <source>
        <dbReference type="ARBA" id="ARBA00022723"/>
    </source>
</evidence>
<dbReference type="PROSITE" id="PS00196">
    <property type="entry name" value="COPPER_BLUE"/>
    <property type="match status" value="1"/>
</dbReference>
<keyword evidence="2" id="KW-0186">Copper</keyword>
<protein>
    <recommendedName>
        <fullName evidence="3">Phytocyanin domain-containing protein</fullName>
    </recommendedName>
</protein>
<evidence type="ECO:0000313" key="5">
    <source>
        <dbReference type="Proteomes" id="UP000701853"/>
    </source>
</evidence>
<dbReference type="PROSITE" id="PS51485">
    <property type="entry name" value="PHYTOCYANIN"/>
    <property type="match status" value="1"/>
</dbReference>
<proteinExistence type="predicted"/>
<dbReference type="OrthoDB" id="2015260at2759"/>
<dbReference type="PANTHER" id="PTHR33021:SF496">
    <property type="entry name" value="OS08G0482700 PROTEIN"/>
    <property type="match status" value="1"/>
</dbReference>
<comment type="caution">
    <text evidence="4">The sequence shown here is derived from an EMBL/GenBank/DDBJ whole genome shotgun (WGS) entry which is preliminary data.</text>
</comment>
<dbReference type="InterPro" id="IPR008972">
    <property type="entry name" value="Cupredoxin"/>
</dbReference>
<dbReference type="GO" id="GO:0009055">
    <property type="term" value="F:electron transfer activity"/>
    <property type="evidence" value="ECO:0007669"/>
    <property type="project" value="InterPro"/>
</dbReference>
<dbReference type="Gene3D" id="2.60.40.420">
    <property type="entry name" value="Cupredoxins - blue copper proteins"/>
    <property type="match status" value="1"/>
</dbReference>
<feature type="domain" description="Phytocyanin" evidence="3">
    <location>
        <begin position="91"/>
        <end position="156"/>
    </location>
</feature>
<dbReference type="EMBL" id="JAHUZN010000006">
    <property type="protein sequence ID" value="KAG8491346.1"/>
    <property type="molecule type" value="Genomic_DNA"/>
</dbReference>
<name>A0A8J6D1D2_9ROSI</name>
<keyword evidence="5" id="KW-1185">Reference proteome</keyword>
<dbReference type="GO" id="GO:0046872">
    <property type="term" value="F:metal ion binding"/>
    <property type="evidence" value="ECO:0007669"/>
    <property type="project" value="UniProtKB-KW"/>
</dbReference>
<dbReference type="GO" id="GO:0005886">
    <property type="term" value="C:plasma membrane"/>
    <property type="evidence" value="ECO:0007669"/>
    <property type="project" value="TreeGrafter"/>
</dbReference>
<dbReference type="Pfam" id="PF02298">
    <property type="entry name" value="Cu_bind_like"/>
    <property type="match status" value="1"/>
</dbReference>
<sequence>MFTDFSDMRQVAVPGTMTSRSPPKLMKPLSCPRCDSTNTITTTSLNLATSASHTAVTGLKAELFVTCHLVVRPTRLPSTHDVLWVFSFRCVFNFTTGQHNVTEVMEYGYDNCSIANAISTLTTGQARITLNKTGYCYFICGFPNHCSASQKLKFEV</sequence>
<gene>
    <name evidence="4" type="ORF">CXB51_014529</name>
</gene>
<evidence type="ECO:0000259" key="3">
    <source>
        <dbReference type="PROSITE" id="PS51485"/>
    </source>
</evidence>
<dbReference type="AlphaFoldDB" id="A0A8J6D1D2"/>
<dbReference type="SUPFAM" id="SSF49503">
    <property type="entry name" value="Cupredoxins"/>
    <property type="match status" value="1"/>
</dbReference>